<dbReference type="RefSeq" id="WP_063094842.1">
    <property type="nucleotide sequence ID" value="NZ_DFMA01000018.1"/>
</dbReference>
<evidence type="ECO:0000256" key="4">
    <source>
        <dbReference type="ARBA" id="ARBA00023136"/>
    </source>
</evidence>
<evidence type="ECO:0000256" key="3">
    <source>
        <dbReference type="ARBA" id="ARBA00022729"/>
    </source>
</evidence>
<comment type="subcellular location">
    <subcellularLocation>
        <location evidence="1">Cell outer membrane</location>
    </subcellularLocation>
</comment>
<gene>
    <name evidence="7" type="ORF">AUP40_16740</name>
</gene>
<dbReference type="Proteomes" id="UP000076167">
    <property type="component" value="Unassembled WGS sequence"/>
</dbReference>
<name>A0ABR5Y1P0_9PROT</name>
<dbReference type="InterPro" id="IPR010583">
    <property type="entry name" value="MipA"/>
</dbReference>
<organism evidence="7 8">
    <name type="scientific">Thalassospira xiamenensis</name>
    <dbReference type="NCBI Taxonomy" id="220697"/>
    <lineage>
        <taxon>Bacteria</taxon>
        <taxon>Pseudomonadati</taxon>
        <taxon>Pseudomonadota</taxon>
        <taxon>Alphaproteobacteria</taxon>
        <taxon>Rhodospirillales</taxon>
        <taxon>Thalassospiraceae</taxon>
        <taxon>Thalassospira</taxon>
    </lineage>
</organism>
<evidence type="ECO:0000256" key="6">
    <source>
        <dbReference type="SAM" id="SignalP"/>
    </source>
</evidence>
<keyword evidence="4" id="KW-0472">Membrane</keyword>
<dbReference type="Pfam" id="PF06629">
    <property type="entry name" value="MipA"/>
    <property type="match status" value="1"/>
</dbReference>
<accession>A0ABR5Y1P0</accession>
<evidence type="ECO:0000256" key="1">
    <source>
        <dbReference type="ARBA" id="ARBA00004442"/>
    </source>
</evidence>
<feature type="chain" id="PRO_5045364503" evidence="6">
    <location>
        <begin position="37"/>
        <end position="284"/>
    </location>
</feature>
<evidence type="ECO:0000256" key="5">
    <source>
        <dbReference type="ARBA" id="ARBA00023237"/>
    </source>
</evidence>
<keyword evidence="5" id="KW-0998">Cell outer membrane</keyword>
<comment type="similarity">
    <text evidence="2">Belongs to the MipA/OmpV family.</text>
</comment>
<dbReference type="PANTHER" id="PTHR38776">
    <property type="entry name" value="MLTA-INTERACTING PROTEIN-RELATED"/>
    <property type="match status" value="1"/>
</dbReference>
<evidence type="ECO:0000313" key="7">
    <source>
        <dbReference type="EMBL" id="KZD03879.1"/>
    </source>
</evidence>
<protein>
    <submittedName>
        <fullName evidence="7">Structural protein MipA</fullName>
    </submittedName>
</protein>
<keyword evidence="3 6" id="KW-0732">Signal</keyword>
<evidence type="ECO:0000256" key="2">
    <source>
        <dbReference type="ARBA" id="ARBA00005722"/>
    </source>
</evidence>
<dbReference type="PANTHER" id="PTHR38776:SF1">
    <property type="entry name" value="MLTA-INTERACTING PROTEIN-RELATED"/>
    <property type="match status" value="1"/>
</dbReference>
<evidence type="ECO:0000313" key="8">
    <source>
        <dbReference type="Proteomes" id="UP000076167"/>
    </source>
</evidence>
<dbReference type="EMBL" id="LPXL01000021">
    <property type="protein sequence ID" value="KZD03879.1"/>
    <property type="molecule type" value="Genomic_DNA"/>
</dbReference>
<reference evidence="7 8" key="1">
    <citation type="submission" date="2015-12" db="EMBL/GenBank/DDBJ databases">
        <title>Genome sequence of Thalassospira xiamenensis MCCC 1A03005.</title>
        <authorList>
            <person name="Lu L."/>
            <person name="Lai Q."/>
            <person name="Shao Z."/>
            <person name="Qian P."/>
        </authorList>
    </citation>
    <scope>NUCLEOTIDE SEQUENCE [LARGE SCALE GENOMIC DNA]</scope>
    <source>
        <strain evidence="7 8">MCCC 1A03005</strain>
    </source>
</reference>
<keyword evidence="8" id="KW-1185">Reference proteome</keyword>
<feature type="signal peptide" evidence="6">
    <location>
        <begin position="1"/>
        <end position="36"/>
    </location>
</feature>
<proteinExistence type="inferred from homology"/>
<comment type="caution">
    <text evidence="7">The sequence shown here is derived from an EMBL/GenBank/DDBJ whole genome shotgun (WGS) entry which is preliminary data.</text>
</comment>
<sequence>MNFYKVSNLVGNGLILLGAGLCASALMLVISTSANAQQSATDIPRKEANYKQDEVADPWLGGVWQFGAFGQIESNPYRGADTIDIGGLPLLAYDADRLHIGTDGISVTAWENDYASFSVIGDLRMKPFDDDDSAYLRGMHERDMAYEVGGEFSSRLWRGELTASYLTDVNDAHDGHEVDLTYTIPMDWQDVTFDWSGGVLWQSEKLANYHVGVSGNEVRSDRSAYDADAAFIPHLDLSVTYPITESLILLGTSGIQFLPDSYTDSPLIDEDYVYSIGLGLVYNF</sequence>